<dbReference type="PANTHER" id="PTHR21496:SF23">
    <property type="entry name" value="3-PHENYLPROPIONATE_CINNAMIC ACID DIOXYGENASE FERREDOXIN SUBUNIT"/>
    <property type="match status" value="1"/>
</dbReference>
<keyword evidence="2" id="KW-0479">Metal-binding</keyword>
<evidence type="ECO:0000256" key="3">
    <source>
        <dbReference type="ARBA" id="ARBA00023004"/>
    </source>
</evidence>
<gene>
    <name evidence="6" type="ORF">ACFP81_11250</name>
</gene>
<dbReference type="InterPro" id="IPR017941">
    <property type="entry name" value="Rieske_2Fe-2S"/>
</dbReference>
<dbReference type="PANTHER" id="PTHR21496">
    <property type="entry name" value="FERREDOXIN-RELATED"/>
    <property type="match status" value="1"/>
</dbReference>
<accession>A0ABW1YG51</accession>
<dbReference type="Proteomes" id="UP001596297">
    <property type="component" value="Unassembled WGS sequence"/>
</dbReference>
<name>A0ABW1YG51_9DEIO</name>
<evidence type="ECO:0000259" key="5">
    <source>
        <dbReference type="PROSITE" id="PS51296"/>
    </source>
</evidence>
<dbReference type="CDD" id="cd03528">
    <property type="entry name" value="Rieske_RO_ferredoxin"/>
    <property type="match status" value="1"/>
</dbReference>
<dbReference type="RefSeq" id="WP_380083540.1">
    <property type="nucleotide sequence ID" value="NZ_JBHSWD010000001.1"/>
</dbReference>
<comment type="caution">
    <text evidence="6">The sequence shown here is derived from an EMBL/GenBank/DDBJ whole genome shotgun (WGS) entry which is preliminary data.</text>
</comment>
<evidence type="ECO:0000256" key="1">
    <source>
        <dbReference type="ARBA" id="ARBA00022714"/>
    </source>
</evidence>
<dbReference type="Pfam" id="PF00355">
    <property type="entry name" value="Rieske"/>
    <property type="match status" value="1"/>
</dbReference>
<evidence type="ECO:0000313" key="7">
    <source>
        <dbReference type="Proteomes" id="UP001596297"/>
    </source>
</evidence>
<keyword evidence="4" id="KW-0411">Iron-sulfur</keyword>
<evidence type="ECO:0000256" key="2">
    <source>
        <dbReference type="ARBA" id="ARBA00022723"/>
    </source>
</evidence>
<evidence type="ECO:0000313" key="6">
    <source>
        <dbReference type="EMBL" id="MFC6592512.1"/>
    </source>
</evidence>
<proteinExistence type="predicted"/>
<keyword evidence="7" id="KW-1185">Reference proteome</keyword>
<dbReference type="PROSITE" id="PS51296">
    <property type="entry name" value="RIESKE"/>
    <property type="match status" value="1"/>
</dbReference>
<keyword evidence="3" id="KW-0408">Iron</keyword>
<evidence type="ECO:0000256" key="4">
    <source>
        <dbReference type="ARBA" id="ARBA00023014"/>
    </source>
</evidence>
<dbReference type="InterPro" id="IPR036922">
    <property type="entry name" value="Rieske_2Fe-2S_sf"/>
</dbReference>
<sequence length="103" mass="11002">MIERVYAGKADDWAEGEQRAVTVGEDSVVVIRYEGQFYALKNLCTHQAVPLLGGEVADGKIACEKHGGKFELSTGKARALPAVKPVKLYQVTLEGGSVLVGVL</sequence>
<dbReference type="Gene3D" id="2.102.10.10">
    <property type="entry name" value="Rieske [2Fe-2S] iron-sulphur domain"/>
    <property type="match status" value="1"/>
</dbReference>
<keyword evidence="1" id="KW-0001">2Fe-2S</keyword>
<protein>
    <submittedName>
        <fullName evidence="6">Non-heme iron oxygenase ferredoxin subunit</fullName>
    </submittedName>
</protein>
<feature type="domain" description="Rieske" evidence="5">
    <location>
        <begin position="5"/>
        <end position="100"/>
    </location>
</feature>
<reference evidence="7" key="1">
    <citation type="journal article" date="2019" name="Int. J. Syst. Evol. Microbiol.">
        <title>The Global Catalogue of Microorganisms (GCM) 10K type strain sequencing project: providing services to taxonomists for standard genome sequencing and annotation.</title>
        <authorList>
            <consortium name="The Broad Institute Genomics Platform"/>
            <consortium name="The Broad Institute Genome Sequencing Center for Infectious Disease"/>
            <person name="Wu L."/>
            <person name="Ma J."/>
        </authorList>
    </citation>
    <scope>NUCLEOTIDE SEQUENCE [LARGE SCALE GENOMIC DNA]</scope>
    <source>
        <strain evidence="7">CGMCC 1.15772</strain>
    </source>
</reference>
<dbReference type="SUPFAM" id="SSF50022">
    <property type="entry name" value="ISP domain"/>
    <property type="match status" value="1"/>
</dbReference>
<organism evidence="6 7">
    <name type="scientific">Deinococcus lacus</name>
    <dbReference type="NCBI Taxonomy" id="392561"/>
    <lineage>
        <taxon>Bacteria</taxon>
        <taxon>Thermotogati</taxon>
        <taxon>Deinococcota</taxon>
        <taxon>Deinococci</taxon>
        <taxon>Deinococcales</taxon>
        <taxon>Deinococcaceae</taxon>
        <taxon>Deinococcus</taxon>
    </lineage>
</organism>
<dbReference type="EMBL" id="JBHSWD010000001">
    <property type="protein sequence ID" value="MFC6592512.1"/>
    <property type="molecule type" value="Genomic_DNA"/>
</dbReference>